<dbReference type="EMBL" id="QXGB01003613">
    <property type="protein sequence ID" value="KAE9169828.1"/>
    <property type="molecule type" value="Genomic_DNA"/>
</dbReference>
<proteinExistence type="predicted"/>
<accession>A0A6A3VM37</accession>
<dbReference type="AlphaFoldDB" id="A0A6A3VM37"/>
<dbReference type="OrthoDB" id="124440at2759"/>
<evidence type="ECO:0000313" key="6">
    <source>
        <dbReference type="Proteomes" id="UP000440367"/>
    </source>
</evidence>
<sequence length="226" mass="26162">MYYKTLFLGLLDMSLVNAFIVFRHHKKLNDERPSAQKRPPKHYAFFETLMVQLLAVDSAETYETIEIATTARERTAASPAREGAPQERAMDRADDEGGHRLEENPDMVDNEQGLKKRQRSCKVYALYKSKPRKYTKYFCPECSTGNRRKYFCNVARGREKTCFAIWHTDWKNGNDIPRSLLQEHKLRDRPPATRPGKKRRRCLAAEEDEEENENEDSDGAVAGDEA</sequence>
<dbReference type="PANTHER" id="PTHR46599:SF3">
    <property type="entry name" value="PIGGYBAC TRANSPOSABLE ELEMENT-DERIVED PROTEIN 4"/>
    <property type="match status" value="1"/>
</dbReference>
<feature type="region of interest" description="Disordered" evidence="1">
    <location>
        <begin position="183"/>
        <end position="226"/>
    </location>
</feature>
<feature type="region of interest" description="Disordered" evidence="1">
    <location>
        <begin position="73"/>
        <end position="106"/>
    </location>
</feature>
<dbReference type="PANTHER" id="PTHR46599">
    <property type="entry name" value="PIGGYBAC TRANSPOSABLE ELEMENT-DERIVED PROTEIN 4"/>
    <property type="match status" value="1"/>
</dbReference>
<dbReference type="EMBL" id="QXFW01003667">
    <property type="protein sequence ID" value="KAE8969418.1"/>
    <property type="molecule type" value="Genomic_DNA"/>
</dbReference>
<reference evidence="5 6" key="1">
    <citation type="submission" date="2018-08" db="EMBL/GenBank/DDBJ databases">
        <title>Genomic investigation of the strawberry pathogen Phytophthora fragariae indicates pathogenicity is determined by transcriptional variation in three key races.</title>
        <authorList>
            <person name="Adams T.M."/>
            <person name="Armitage A.D."/>
            <person name="Sobczyk M.K."/>
            <person name="Bates H.J."/>
            <person name="Dunwell J.M."/>
            <person name="Nellist C.F."/>
            <person name="Harrison R.J."/>
        </authorList>
    </citation>
    <scope>NUCLEOTIDE SEQUENCE [LARGE SCALE GENOMIC DNA]</scope>
    <source>
        <strain evidence="4 6">BC-1</strain>
        <strain evidence="3 5">NOV-27</strain>
        <strain evidence="2 7">SCRP245</strain>
    </source>
</reference>
<dbReference type="Proteomes" id="UP000440367">
    <property type="component" value="Unassembled WGS sequence"/>
</dbReference>
<evidence type="ECO:0000313" key="7">
    <source>
        <dbReference type="Proteomes" id="UP000460718"/>
    </source>
</evidence>
<evidence type="ECO:0008006" key="8">
    <source>
        <dbReference type="Google" id="ProtNLM"/>
    </source>
</evidence>
<feature type="compositionally biased region" description="Acidic residues" evidence="1">
    <location>
        <begin position="205"/>
        <end position="226"/>
    </location>
</feature>
<feature type="compositionally biased region" description="Basic and acidic residues" evidence="1">
    <location>
        <begin position="84"/>
        <end position="103"/>
    </location>
</feature>
<organism evidence="3 5">
    <name type="scientific">Phytophthora fragariae</name>
    <dbReference type="NCBI Taxonomy" id="53985"/>
    <lineage>
        <taxon>Eukaryota</taxon>
        <taxon>Sar</taxon>
        <taxon>Stramenopiles</taxon>
        <taxon>Oomycota</taxon>
        <taxon>Peronosporomycetes</taxon>
        <taxon>Peronosporales</taxon>
        <taxon>Peronosporaceae</taxon>
        <taxon>Phytophthora</taxon>
    </lineage>
</organism>
<name>A0A6A3VM37_9STRA</name>
<comment type="caution">
    <text evidence="3">The sequence shown here is derived from an EMBL/GenBank/DDBJ whole genome shotgun (WGS) entry which is preliminary data.</text>
</comment>
<dbReference type="Proteomes" id="UP000433483">
    <property type="component" value="Unassembled WGS sequence"/>
</dbReference>
<evidence type="ECO:0000256" key="1">
    <source>
        <dbReference type="SAM" id="MobiDB-lite"/>
    </source>
</evidence>
<protein>
    <recommendedName>
        <fullName evidence="8">PiggyBac transposable element-derived protein 4 C-terminal zinc-ribbon domain-containing protein</fullName>
    </recommendedName>
</protein>
<dbReference type="EMBL" id="QXGD01003488">
    <property type="protein sequence ID" value="KAE9177151.1"/>
    <property type="molecule type" value="Genomic_DNA"/>
</dbReference>
<evidence type="ECO:0000313" key="4">
    <source>
        <dbReference type="EMBL" id="KAE9177151.1"/>
    </source>
</evidence>
<evidence type="ECO:0000313" key="5">
    <source>
        <dbReference type="Proteomes" id="UP000433483"/>
    </source>
</evidence>
<evidence type="ECO:0000313" key="2">
    <source>
        <dbReference type="EMBL" id="KAE8969418.1"/>
    </source>
</evidence>
<gene>
    <name evidence="4" type="ORF">PF002_g28412</name>
    <name evidence="3" type="ORF">PF005_g27800</name>
    <name evidence="2" type="ORF">PF011_g26812</name>
</gene>
<keyword evidence="5" id="KW-1185">Reference proteome</keyword>
<dbReference type="Proteomes" id="UP000460718">
    <property type="component" value="Unassembled WGS sequence"/>
</dbReference>
<evidence type="ECO:0000313" key="3">
    <source>
        <dbReference type="EMBL" id="KAE9169828.1"/>
    </source>
</evidence>